<dbReference type="GO" id="GO:0005829">
    <property type="term" value="C:cytosol"/>
    <property type="evidence" value="ECO:0007669"/>
    <property type="project" value="TreeGrafter"/>
</dbReference>
<dbReference type="AlphaFoldDB" id="A0A2D0J114"/>
<keyword evidence="5 6" id="KW-0378">Hydrolase</keyword>
<dbReference type="EMBL" id="NIBS01000008">
    <property type="protein sequence ID" value="PHM27947.1"/>
    <property type="molecule type" value="Genomic_DNA"/>
</dbReference>
<comment type="similarity">
    <text evidence="6">Belongs to the peptidase M24A family. Methionine aminopeptidase type 1 subfamily.</text>
</comment>
<dbReference type="InterPro" id="IPR002467">
    <property type="entry name" value="Pept_M24A_MAP1"/>
</dbReference>
<dbReference type="InterPro" id="IPR000994">
    <property type="entry name" value="Pept_M24"/>
</dbReference>
<feature type="binding site" evidence="6">
    <location>
        <position position="238"/>
    </location>
    <ligand>
        <name>a divalent metal cation</name>
        <dbReference type="ChEBI" id="CHEBI:60240"/>
        <label>2</label>
        <note>catalytic</note>
    </ligand>
</feature>
<evidence type="ECO:0000256" key="5">
    <source>
        <dbReference type="ARBA" id="ARBA00022801"/>
    </source>
</evidence>
<evidence type="ECO:0000313" key="10">
    <source>
        <dbReference type="Proteomes" id="UP000225833"/>
    </source>
</evidence>
<dbReference type="PROSITE" id="PS00680">
    <property type="entry name" value="MAP_1"/>
    <property type="match status" value="1"/>
</dbReference>
<dbReference type="CDD" id="cd01086">
    <property type="entry name" value="MetAP1"/>
    <property type="match status" value="1"/>
</dbReference>
<evidence type="ECO:0000313" key="9">
    <source>
        <dbReference type="EMBL" id="PHM27947.1"/>
    </source>
</evidence>
<evidence type="ECO:0000256" key="3">
    <source>
        <dbReference type="ARBA" id="ARBA00022670"/>
    </source>
</evidence>
<dbReference type="PRINTS" id="PR00599">
    <property type="entry name" value="MAPEPTIDASE"/>
</dbReference>
<keyword evidence="4 6" id="KW-0479">Metal-binding</keyword>
<feature type="binding site" evidence="6">
    <location>
        <position position="207"/>
    </location>
    <ligand>
        <name>a divalent metal cation</name>
        <dbReference type="ChEBI" id="CHEBI:60240"/>
        <label>2</label>
        <note>catalytic</note>
    </ligand>
</feature>
<dbReference type="GO" id="GO:0004239">
    <property type="term" value="F:initiator methionyl aminopeptidase activity"/>
    <property type="evidence" value="ECO:0007669"/>
    <property type="project" value="UniProtKB-UniRule"/>
</dbReference>
<feature type="binding site" evidence="6">
    <location>
        <position position="83"/>
    </location>
    <ligand>
        <name>substrate</name>
    </ligand>
</feature>
<accession>A0A2D0J114</accession>
<dbReference type="Gene3D" id="3.90.230.10">
    <property type="entry name" value="Creatinase/methionine aminopeptidase superfamily"/>
    <property type="match status" value="1"/>
</dbReference>
<feature type="binding site" evidence="6">
    <location>
        <position position="100"/>
    </location>
    <ligand>
        <name>a divalent metal cation</name>
        <dbReference type="ChEBI" id="CHEBI:60240"/>
        <label>1</label>
    </ligand>
</feature>
<organism evidence="9 10">
    <name type="scientific">Xenorhabdus budapestensis</name>
    <dbReference type="NCBI Taxonomy" id="290110"/>
    <lineage>
        <taxon>Bacteria</taxon>
        <taxon>Pseudomonadati</taxon>
        <taxon>Pseudomonadota</taxon>
        <taxon>Gammaproteobacteria</taxon>
        <taxon>Enterobacterales</taxon>
        <taxon>Morganellaceae</taxon>
        <taxon>Xenorhabdus</taxon>
    </lineage>
</organism>
<feature type="binding site" evidence="6">
    <location>
        <position position="181"/>
    </location>
    <ligand>
        <name>substrate</name>
    </ligand>
</feature>
<dbReference type="PANTHER" id="PTHR43330:SF27">
    <property type="entry name" value="METHIONINE AMINOPEPTIDASE"/>
    <property type="match status" value="1"/>
</dbReference>
<dbReference type="Pfam" id="PF00557">
    <property type="entry name" value="Peptidase_M24"/>
    <property type="match status" value="1"/>
</dbReference>
<feature type="binding site" evidence="6">
    <location>
        <position position="238"/>
    </location>
    <ligand>
        <name>a divalent metal cation</name>
        <dbReference type="ChEBI" id="CHEBI:60240"/>
        <label>1</label>
    </ligand>
</feature>
<dbReference type="GO" id="GO:0046872">
    <property type="term" value="F:metal ion binding"/>
    <property type="evidence" value="ECO:0007669"/>
    <property type="project" value="UniProtKB-UniRule"/>
</dbReference>
<evidence type="ECO:0000256" key="4">
    <source>
        <dbReference type="ARBA" id="ARBA00022723"/>
    </source>
</evidence>
<dbReference type="GO" id="GO:0070006">
    <property type="term" value="F:metalloaminopeptidase activity"/>
    <property type="evidence" value="ECO:0007669"/>
    <property type="project" value="UniProtKB-UniRule"/>
</dbReference>
<feature type="binding site" evidence="6">
    <location>
        <position position="111"/>
    </location>
    <ligand>
        <name>a divalent metal cation</name>
        <dbReference type="ChEBI" id="CHEBI:60240"/>
        <label>2</label>
        <note>catalytic</note>
    </ligand>
</feature>
<protein>
    <recommendedName>
        <fullName evidence="6 7">Methionine aminopeptidase</fullName>
        <shortName evidence="6">MAP</shortName>
        <shortName evidence="6">MetAP</shortName>
        <ecNumber evidence="6 7">3.4.11.18</ecNumber>
    </recommendedName>
    <alternativeName>
        <fullName evidence="6">Peptidase M</fullName>
    </alternativeName>
</protein>
<comment type="caution">
    <text evidence="9">The sequence shown here is derived from an EMBL/GenBank/DDBJ whole genome shotgun (WGS) entry which is preliminary data.</text>
</comment>
<comment type="function">
    <text evidence="1 6">Removes the N-terminal methionine from nascent proteins. The N-terminal methionine is often cleaved when the second residue in the primary sequence is small and uncharged (Met-Ala-, Cys, Gly, Pro, Ser, Thr, or Val). Requires deformylation of the N(alpha)-formylated initiator methionine before it can be hydrolyzed.</text>
</comment>
<dbReference type="Proteomes" id="UP000225833">
    <property type="component" value="Unassembled WGS sequence"/>
</dbReference>
<dbReference type="HAMAP" id="MF_01974">
    <property type="entry name" value="MetAP_1"/>
    <property type="match status" value="1"/>
</dbReference>
<evidence type="ECO:0000256" key="6">
    <source>
        <dbReference type="HAMAP-Rule" id="MF_01974"/>
    </source>
</evidence>
<feature type="binding site" evidence="6">
    <location>
        <position position="111"/>
    </location>
    <ligand>
        <name>a divalent metal cation</name>
        <dbReference type="ChEBI" id="CHEBI:60240"/>
        <label>1</label>
    </ligand>
</feature>
<comment type="subunit">
    <text evidence="6">Monomer.</text>
</comment>
<reference evidence="9 10" key="1">
    <citation type="journal article" date="2017" name="Nat. Microbiol.">
        <title>Natural product diversity associated with the nematode symbionts Photorhabdus and Xenorhabdus.</title>
        <authorList>
            <person name="Tobias N.J."/>
            <person name="Wolff H."/>
            <person name="Djahanschiri B."/>
            <person name="Grundmann F."/>
            <person name="Kronenwerth M."/>
            <person name="Shi Y.M."/>
            <person name="Simonyi S."/>
            <person name="Grun P."/>
            <person name="Shapiro-Ilan D."/>
            <person name="Pidot S.J."/>
            <person name="Stinear T.P."/>
            <person name="Ebersberger I."/>
            <person name="Bode H.B."/>
        </authorList>
    </citation>
    <scope>NUCLEOTIDE SEQUENCE [LARGE SCALE GENOMIC DNA]</scope>
    <source>
        <strain evidence="9 10">DSM 16342</strain>
    </source>
</reference>
<evidence type="ECO:0000256" key="2">
    <source>
        <dbReference type="ARBA" id="ARBA00022438"/>
    </source>
</evidence>
<name>A0A2D0J114_XENBU</name>
<dbReference type="NCBIfam" id="TIGR00500">
    <property type="entry name" value="met_pdase_I"/>
    <property type="match status" value="1"/>
</dbReference>
<dbReference type="RefSeq" id="WP_099135869.1">
    <property type="nucleotide sequence ID" value="NZ_CAWNNJ010000152.1"/>
</dbReference>
<proteinExistence type="inferred from homology"/>
<dbReference type="InterPro" id="IPR036005">
    <property type="entry name" value="Creatinase/aminopeptidase-like"/>
</dbReference>
<evidence type="ECO:0000259" key="8">
    <source>
        <dbReference type="Pfam" id="PF00557"/>
    </source>
</evidence>
<dbReference type="EC" id="3.4.11.18" evidence="6 7"/>
<dbReference type="OrthoDB" id="9802055at2"/>
<keyword evidence="3 6" id="KW-0645">Protease</keyword>
<sequence>MTNSNNILIKNAEEIKRMEITGRLTGQVLEAVRPIIIPGITTLEIDAFCHDYIVNTLGAIPGSLGQYGFPYTANTSVNHVVCHGWPSDKKLKNSDIVNVDVTVKKDGYYGDSSVTFCVGEVASHAKRLVDVTQECLYKAIKIVKPGITLGDIGQTIQQHAEANNYSVVREYCGHGIGSNMHEEPQILHYGRAGEGVVLEEGMTFTIEPMINQGKKEIKLHKDGWTVTTKDRRLSAQFEHTILVTHDGFKVLTLRDEEREVFERCIYPMDLNIINQ</sequence>
<dbReference type="InterPro" id="IPR001714">
    <property type="entry name" value="Pept_M24_MAP"/>
</dbReference>
<evidence type="ECO:0000256" key="7">
    <source>
        <dbReference type="RuleBase" id="RU003653"/>
    </source>
</evidence>
<dbReference type="SUPFAM" id="SSF55920">
    <property type="entry name" value="Creatinase/aminopeptidase"/>
    <property type="match status" value="1"/>
</dbReference>
<keyword evidence="2 6" id="KW-0031">Aminopeptidase</keyword>
<feature type="binding site" evidence="6">
    <location>
        <position position="174"/>
    </location>
    <ligand>
        <name>a divalent metal cation</name>
        <dbReference type="ChEBI" id="CHEBI:60240"/>
        <label>2</label>
        <note>catalytic</note>
    </ligand>
</feature>
<comment type="cofactor">
    <cofactor evidence="6">
        <name>Co(2+)</name>
        <dbReference type="ChEBI" id="CHEBI:48828"/>
    </cofactor>
    <cofactor evidence="6">
        <name>Zn(2+)</name>
        <dbReference type="ChEBI" id="CHEBI:29105"/>
    </cofactor>
    <cofactor evidence="6">
        <name>Mn(2+)</name>
        <dbReference type="ChEBI" id="CHEBI:29035"/>
    </cofactor>
    <cofactor evidence="6">
        <name>Fe(2+)</name>
        <dbReference type="ChEBI" id="CHEBI:29033"/>
    </cofactor>
    <text evidence="6">Binds 2 divalent metal cations per subunit. Has a high-affinity and a low affinity metal-binding site. The true nature of the physiological cofactor is under debate. The enzyme is active with cobalt, zinc, manganese or divalent iron ions. Most likely, methionine aminopeptidases function as mononuclear Fe(2+)-metalloproteases under physiological conditions, and the catalytically relevant metal-binding site has been assigned to the histidine-containing high-affinity site.</text>
</comment>
<dbReference type="PANTHER" id="PTHR43330">
    <property type="entry name" value="METHIONINE AMINOPEPTIDASE"/>
    <property type="match status" value="1"/>
</dbReference>
<feature type="domain" description="Peptidase M24" evidence="8">
    <location>
        <begin position="17"/>
        <end position="244"/>
    </location>
</feature>
<dbReference type="GO" id="GO:0006508">
    <property type="term" value="P:proteolysis"/>
    <property type="evidence" value="ECO:0007669"/>
    <property type="project" value="UniProtKB-KW"/>
</dbReference>
<comment type="catalytic activity">
    <reaction evidence="6 7">
        <text>Release of N-terminal amino acids, preferentially methionine, from peptides and arylamides.</text>
        <dbReference type="EC" id="3.4.11.18"/>
    </reaction>
</comment>
<evidence type="ECO:0000256" key="1">
    <source>
        <dbReference type="ARBA" id="ARBA00002521"/>
    </source>
</evidence>
<gene>
    <name evidence="6" type="primary">map</name>
    <name evidence="9" type="ORF">Xbud_01970</name>
</gene>